<name>A0A239MGQ3_9NOCA</name>
<feature type="region of interest" description="Disordered" evidence="1">
    <location>
        <begin position="1"/>
        <end position="45"/>
    </location>
</feature>
<protein>
    <submittedName>
        <fullName evidence="2">Uncharacterized protein</fullName>
    </submittedName>
</protein>
<keyword evidence="3" id="KW-1185">Reference proteome</keyword>
<sequence length="45" mass="4905">MESPKKIETLFSHTDSTPDDAPAHKTDPVVYTSLFSGDGTSRQIP</sequence>
<evidence type="ECO:0000256" key="1">
    <source>
        <dbReference type="SAM" id="MobiDB-lite"/>
    </source>
</evidence>
<gene>
    <name evidence="2" type="ORF">SAMN05421642_11829</name>
</gene>
<accession>A0A239MGQ3</accession>
<dbReference type="Proteomes" id="UP000198327">
    <property type="component" value="Unassembled WGS sequence"/>
</dbReference>
<evidence type="ECO:0000313" key="3">
    <source>
        <dbReference type="Proteomes" id="UP000198327"/>
    </source>
</evidence>
<evidence type="ECO:0000313" key="2">
    <source>
        <dbReference type="EMBL" id="SNT41851.1"/>
    </source>
</evidence>
<dbReference type="RefSeq" id="WP_176444476.1">
    <property type="nucleotide sequence ID" value="NZ_FZOW01000018.1"/>
</dbReference>
<dbReference type="AlphaFoldDB" id="A0A239MGQ3"/>
<feature type="compositionally biased region" description="Polar residues" evidence="1">
    <location>
        <begin position="33"/>
        <end position="45"/>
    </location>
</feature>
<dbReference type="EMBL" id="FZOW01000018">
    <property type="protein sequence ID" value="SNT41851.1"/>
    <property type="molecule type" value="Genomic_DNA"/>
</dbReference>
<reference evidence="3" key="1">
    <citation type="submission" date="2017-06" db="EMBL/GenBank/DDBJ databases">
        <authorList>
            <person name="Varghese N."/>
            <person name="Submissions S."/>
        </authorList>
    </citation>
    <scope>NUCLEOTIDE SEQUENCE [LARGE SCALE GENOMIC DNA]</scope>
    <source>
        <strain evidence="3">JCM 23211</strain>
    </source>
</reference>
<proteinExistence type="predicted"/>
<organism evidence="2 3">
    <name type="scientific">Rhodococcoides kyotonense</name>
    <dbReference type="NCBI Taxonomy" id="398843"/>
    <lineage>
        <taxon>Bacteria</taxon>
        <taxon>Bacillati</taxon>
        <taxon>Actinomycetota</taxon>
        <taxon>Actinomycetes</taxon>
        <taxon>Mycobacteriales</taxon>
        <taxon>Nocardiaceae</taxon>
        <taxon>Rhodococcoides</taxon>
    </lineage>
</organism>